<dbReference type="AlphaFoldDB" id="A0A6C0JA08"/>
<proteinExistence type="predicted"/>
<accession>A0A6C0JA08</accession>
<sequence>MHTEIIFLLLLVVILGCICMEKKIKNVENWEMYKQKPLGYIKTGSNNLSFYERPRYRKPYRYPFTYDQSYPTPHKSHLP</sequence>
<dbReference type="EMBL" id="MN740339">
    <property type="protein sequence ID" value="QHU01377.1"/>
    <property type="molecule type" value="Genomic_DNA"/>
</dbReference>
<protein>
    <submittedName>
        <fullName evidence="1">Uncharacterized protein</fullName>
    </submittedName>
</protein>
<evidence type="ECO:0000313" key="1">
    <source>
        <dbReference type="EMBL" id="QHU01377.1"/>
    </source>
</evidence>
<organism evidence="1">
    <name type="scientific">viral metagenome</name>
    <dbReference type="NCBI Taxonomy" id="1070528"/>
    <lineage>
        <taxon>unclassified sequences</taxon>
        <taxon>metagenomes</taxon>
        <taxon>organismal metagenomes</taxon>
    </lineage>
</organism>
<name>A0A6C0JA08_9ZZZZ</name>
<reference evidence="1" key="1">
    <citation type="journal article" date="2020" name="Nature">
        <title>Giant virus diversity and host interactions through global metagenomics.</title>
        <authorList>
            <person name="Schulz F."/>
            <person name="Roux S."/>
            <person name="Paez-Espino D."/>
            <person name="Jungbluth S."/>
            <person name="Walsh D.A."/>
            <person name="Denef V.J."/>
            <person name="McMahon K.D."/>
            <person name="Konstantinidis K.T."/>
            <person name="Eloe-Fadrosh E.A."/>
            <person name="Kyrpides N.C."/>
            <person name="Woyke T."/>
        </authorList>
    </citation>
    <scope>NUCLEOTIDE SEQUENCE</scope>
    <source>
        <strain evidence="1">GVMAG-M-3300025860-25</strain>
    </source>
</reference>